<comment type="caution">
    <text evidence="2">The sequence shown here is derived from an EMBL/GenBank/DDBJ whole genome shotgun (WGS) entry which is preliminary data.</text>
</comment>
<evidence type="ECO:0000313" key="3">
    <source>
        <dbReference type="Proteomes" id="UP000010445"/>
    </source>
</evidence>
<dbReference type="Proteomes" id="UP000010445">
    <property type="component" value="Unassembled WGS sequence"/>
</dbReference>
<dbReference type="EMBL" id="AMEM01000005">
    <property type="protein sequence ID" value="EKX92431.1"/>
    <property type="molecule type" value="Genomic_DNA"/>
</dbReference>
<dbReference type="CDD" id="cd01983">
    <property type="entry name" value="SIMIBI"/>
    <property type="match status" value="1"/>
</dbReference>
<gene>
    <name evidence="2" type="ORF">HMPREF9997_00097</name>
</gene>
<dbReference type="STRING" id="1035195.HMPREF9997_00097"/>
<dbReference type="SUPFAM" id="SSF52540">
    <property type="entry name" value="P-loop containing nucleoside triphosphate hydrolases"/>
    <property type="match status" value="1"/>
</dbReference>
<dbReference type="PATRIC" id="fig|1035195.3.peg.89"/>
<sequence>MWTANRLLKLLDPTSGLKQISIEGLGFSDEPELEGEEVVDIAEYYEDNDEKINEIRIYQFKHSTFHVNKNLVLSEINKIIQKFEKLDADFSERHPDVKTTFWVITNKPICQDIIEAVDYIASKKQISDNLPASKILSGTKIGLDRLISICSRIKLLGNEPSIISLRQKTNQEIANLSADIDSRAFTALLEIVAAHAGTESNGPILKQHVLEAFHCREDDLAPAPCQLEDVPFIQRQEYSKLAKRILDQSEPIVITAEGGVGKSTFARALPTLLRDFAEVIIYDCFGKGSYRRPDCPRHRHQDGLIQIATEIAALNLGLPIIPTSGVDSEEYMKLFVQRLKIASEILKERGSRHLVILVDAADNAVIAAEERAGRKAFVCDLINLSDAIPNNVRIVFTCRPERLNTLNAPRNIAKFELSPYSQEETAHFVRKTYKIASDKDIAEIHAKTGGNPRVVSAMLDETSTIQEVLDRLAGIVDTDAPLDALMQKRFDNAIDNAGKELRQKLECVANLIAILRPGIPLDILVKLAEIELSAINSFISDMGRGLVVNSDHLQFLDEPTETYFRRKNYTEVYVSDEIVARLKKLSISSSYAAASLPEVLWNMEKYDDLLELSNSDEALPTTNDIEHTQVQRLRVEFGLRAAVKLRCPEAIVPLAMRAGKEREVESKQFKVIRDNPDIAGSSMDTRLLSELIATRKLPSSWPGSTLGAEALMLAYNKKNIDIARSRVRQAKFAIIGRSRTTEDKDPCNGSITSLQIAHVALAILQTDGPKAALEFLYQWQPEWILVEVGSHLASVLISREDEEHLVTLINHLSHPMLLIGFLAEMQRSAISIETNSISSIWEILDQIDHCLVDSVPNWDVLSIAYRGVSWISAIAVRHSIIDVDKVVKKLQVFLPLPLPVGLGYRATADRPGILFAIALMIELQNETLDINHYCAIEMEGDQNRTGFDREEGERLLRNLKPCLSWLAAWAKFSLGKLEDKVILELIQKYPKSPTADDINSPQLRLARSIMPLIVIGSKMDSVKSNFIQKVDEITASHPVEAAQDILPVISRKLFPSSVALEIAASALQFLTKVDTYDNQKTDFLVKIARGIYRFSKPEGEAYFNLALKSTMDAGDGAHFRWEVVMSLAQISADTDRNCTHLAKRLARLGEIVANIYGNVDERNLAATLALLAGPDVLQILGEWRDRRFGRLDIQCQSIVEKGNVLFADCPALKFIFAPFSSAINLNRVFIECKNARCAEACAISTSALKDFAFRLGRSFDAEYVLSSGSDIHRAEKIVSIPTRNHAHSHEYETQYNAKVEEVCANIDPLDLTRVEELDRALLLLKKARVRDDVIVSQVFSRDEVEWSSIFYAVSSSISIDYGQFVKILNEAFLRREFSKSLSFIESLKKLVEVHIERYSSRLLLGNPGRLNLIKVADVMKISVEELLQVSLGYLDIDEVLTDAWRCYELAISASKMLKPSAALQILEDAVTLFEEDLGLQPLEIEQGPVKASSELALANFLWSALADPRAAVRWQAAHAVRIAIELEMEDVVRALCDVVMGLNTLKYFDDRFPFYEMSAAEWFLIAVERSVLGNPGASKLLLPVVDFLSKKYPDHATIQFHCYNFTLNSSFEDLSIGTNWSNELLPLDFVENFHRGKEVRPYIKGAARSDFRFGLDFEEHVLGKLTRAFNIEHKEVLDSASDLILREWKFEHGEDPRHLANIFQQGETFGYKYEVPRAEDFRYYLQRHAALTIAGRLMRNEVPYCDPGEKVADVLKWIADFDIKRSDRRWITDQRGLVPDSVRKAIDFSSCRYLDFFAPVVDADCVVVWQSAYLAEYASSRNIDIRSVLVTKHTANALVRALQTGEGYWSFRLPSFDPEDEDFQFDFGDFQLRGWISDPYSEGGIDELDQFAQGLKTFLPTPSQEIVDLLDIVSFAGGTLWRKNNGDDLIMAAETWTDATPGHDIAGFSGYRLRIDKKALDEMLRYLDLALVMEVKFMEYRNGDRYFDRSQSEEPDDGCKDDFRIFSYVPEAGWRDCFGDIRLG</sequence>
<keyword evidence="3" id="KW-1185">Reference proteome</keyword>
<organism evidence="2 3">
    <name type="scientific">Corynebacterium durum F0235</name>
    <dbReference type="NCBI Taxonomy" id="1035195"/>
    <lineage>
        <taxon>Bacteria</taxon>
        <taxon>Bacillati</taxon>
        <taxon>Actinomycetota</taxon>
        <taxon>Actinomycetes</taxon>
        <taxon>Mycobacteriales</taxon>
        <taxon>Corynebacteriaceae</taxon>
        <taxon>Corynebacterium</taxon>
    </lineage>
</organism>
<name>L1MND2_9CORY</name>
<dbReference type="InterPro" id="IPR027417">
    <property type="entry name" value="P-loop_NTPase"/>
</dbReference>
<dbReference type="InterPro" id="IPR003593">
    <property type="entry name" value="AAA+_ATPase"/>
</dbReference>
<reference evidence="2 3" key="1">
    <citation type="submission" date="2012-05" db="EMBL/GenBank/DDBJ databases">
        <authorList>
            <person name="Weinstock G."/>
            <person name="Sodergren E."/>
            <person name="Lobos E.A."/>
            <person name="Fulton L."/>
            <person name="Fulton R."/>
            <person name="Courtney L."/>
            <person name="Fronick C."/>
            <person name="O'Laughlin M."/>
            <person name="Godfrey J."/>
            <person name="Wilson R.M."/>
            <person name="Miner T."/>
            <person name="Farmer C."/>
            <person name="Delehaunty K."/>
            <person name="Cordes M."/>
            <person name="Minx P."/>
            <person name="Tomlinson C."/>
            <person name="Chen J."/>
            <person name="Wollam A."/>
            <person name="Pepin K.H."/>
            <person name="Bhonagiri V."/>
            <person name="Zhang X."/>
            <person name="Suruliraj S."/>
            <person name="Warren W."/>
            <person name="Mitreva M."/>
            <person name="Mardis E.R."/>
            <person name="Wilson R.K."/>
        </authorList>
    </citation>
    <scope>NUCLEOTIDE SEQUENCE [LARGE SCALE GENOMIC DNA]</scope>
    <source>
        <strain evidence="2 3">F0235</strain>
    </source>
</reference>
<proteinExistence type="predicted"/>
<feature type="domain" description="AAA+ ATPase" evidence="1">
    <location>
        <begin position="248"/>
        <end position="419"/>
    </location>
</feature>
<dbReference type="SMART" id="SM00382">
    <property type="entry name" value="AAA"/>
    <property type="match status" value="1"/>
</dbReference>
<evidence type="ECO:0000259" key="1">
    <source>
        <dbReference type="SMART" id="SM00382"/>
    </source>
</evidence>
<accession>L1MND2</accession>
<protein>
    <submittedName>
        <fullName evidence="2">Putative phage head-tail adaptor</fullName>
    </submittedName>
</protein>
<evidence type="ECO:0000313" key="2">
    <source>
        <dbReference type="EMBL" id="EKX92431.1"/>
    </source>
</evidence>
<dbReference type="eggNOG" id="COG1474">
    <property type="taxonomic scope" value="Bacteria"/>
</dbReference>
<dbReference type="Gene3D" id="3.40.50.300">
    <property type="entry name" value="P-loop containing nucleotide triphosphate hydrolases"/>
    <property type="match status" value="1"/>
</dbReference>
<dbReference type="HOGENOM" id="CLU_001478_0_0_11"/>